<dbReference type="Proteomes" id="UP000578697">
    <property type="component" value="Unassembled WGS sequence"/>
</dbReference>
<evidence type="ECO:0000313" key="3">
    <source>
        <dbReference type="Proteomes" id="UP000578697"/>
    </source>
</evidence>
<name>A0A840SI70_9SPIR</name>
<accession>A0A840SI70</accession>
<sequence length="74" mass="8556">MTENTRARLNRFSTFKKRLFKENVIFENSLLFNKMIEEEKKLLIAELIVRAKNAGVDSQTIDKIFGTAGRGYNS</sequence>
<dbReference type="Proteomes" id="UP000593591">
    <property type="component" value="Chromosome"/>
</dbReference>
<dbReference type="RefSeq" id="WP_184652630.1">
    <property type="nucleotide sequence ID" value="NZ_JACHFR010000002.1"/>
</dbReference>
<dbReference type="EMBL" id="JACHFR010000002">
    <property type="protein sequence ID" value="MBB5219213.1"/>
    <property type="molecule type" value="Genomic_DNA"/>
</dbReference>
<dbReference type="AlphaFoldDB" id="A0A840SI70"/>
<evidence type="ECO:0000313" key="1">
    <source>
        <dbReference type="EMBL" id="MBB5219213.1"/>
    </source>
</evidence>
<gene>
    <name evidence="2" type="ORF">DYE49_10710</name>
    <name evidence="1" type="ORF">HNP77_001582</name>
</gene>
<reference evidence="2 4" key="1">
    <citation type="submission" date="2018-08" db="EMBL/GenBank/DDBJ databases">
        <title>The first complete genome of Treponema rectale (CHPAT), a commensal spirochete of the bovine rectum.</title>
        <authorList>
            <person name="Staton G.J."/>
            <person name="Clegg S.R."/>
            <person name="Carter S.D."/>
            <person name="Radford A.D."/>
            <person name="Darby A."/>
            <person name="Hall N."/>
            <person name="Birtles R.J."/>
            <person name="Evans N.J."/>
        </authorList>
    </citation>
    <scope>NUCLEOTIDE SEQUENCE [LARGE SCALE GENOMIC DNA]</scope>
    <source>
        <strain evidence="2 4">CHPA</strain>
    </source>
</reference>
<organism evidence="1 3">
    <name type="scientific">Treponema rectale</name>
    <dbReference type="NCBI Taxonomy" id="744512"/>
    <lineage>
        <taxon>Bacteria</taxon>
        <taxon>Pseudomonadati</taxon>
        <taxon>Spirochaetota</taxon>
        <taxon>Spirochaetia</taxon>
        <taxon>Spirochaetales</taxon>
        <taxon>Treponemataceae</taxon>
        <taxon>Treponema</taxon>
    </lineage>
</organism>
<keyword evidence="3" id="KW-1185">Reference proteome</keyword>
<protein>
    <submittedName>
        <fullName evidence="1">Uncharacterized protein</fullName>
    </submittedName>
</protein>
<evidence type="ECO:0000313" key="2">
    <source>
        <dbReference type="EMBL" id="QOS40894.1"/>
    </source>
</evidence>
<evidence type="ECO:0000313" key="4">
    <source>
        <dbReference type="Proteomes" id="UP000593591"/>
    </source>
</evidence>
<dbReference type="KEGG" id="trc:DYE49_10710"/>
<dbReference type="EMBL" id="CP031517">
    <property type="protein sequence ID" value="QOS40894.1"/>
    <property type="molecule type" value="Genomic_DNA"/>
</dbReference>
<proteinExistence type="predicted"/>
<reference evidence="1 3" key="2">
    <citation type="submission" date="2020-08" db="EMBL/GenBank/DDBJ databases">
        <title>Genomic Encyclopedia of Type Strains, Phase IV (KMG-IV): sequencing the most valuable type-strain genomes for metagenomic binning, comparative biology and taxonomic classification.</title>
        <authorList>
            <person name="Goeker M."/>
        </authorList>
    </citation>
    <scope>NUCLEOTIDE SEQUENCE [LARGE SCALE GENOMIC DNA]</scope>
    <source>
        <strain evidence="1 3">DSM 103679</strain>
    </source>
</reference>